<evidence type="ECO:0000256" key="6">
    <source>
        <dbReference type="ARBA" id="ARBA00022840"/>
    </source>
</evidence>
<dbReference type="EMBL" id="WMIG01000032">
    <property type="protein sequence ID" value="MTH62347.1"/>
    <property type="molecule type" value="Genomic_DNA"/>
</dbReference>
<feature type="active site" evidence="8">
    <location>
        <position position="194"/>
    </location>
</feature>
<evidence type="ECO:0000256" key="5">
    <source>
        <dbReference type="ARBA" id="ARBA00022801"/>
    </source>
</evidence>
<dbReference type="SMART" id="SM01211">
    <property type="entry name" value="GATase_5"/>
    <property type="match status" value="1"/>
</dbReference>
<dbReference type="EC" id="3.5.1.2" evidence="8"/>
<comment type="function">
    <text evidence="8">Part of the phosphoribosylformylglycinamidine synthase complex involved in the purines biosynthetic pathway. Catalyzes the ATP-dependent conversion of formylglycinamide ribonucleotide (FGAR) and glutamine to yield formylglycinamidine ribonucleotide (FGAM) and glutamate. The FGAM synthase complex is composed of three subunits. PurQ produces an ammonia molecule by converting glutamine to glutamate. PurL transfers the ammonia molecule to FGAR to form FGAM in an ATP-dependent manner. PurS interacts with PurQ and PurL and is thought to assist in the transfer of the ammonia molecule from PurQ to PurL.</text>
</comment>
<keyword evidence="1 8" id="KW-0963">Cytoplasm</keyword>
<dbReference type="GO" id="GO:0004359">
    <property type="term" value="F:glutaminase activity"/>
    <property type="evidence" value="ECO:0007669"/>
    <property type="project" value="UniProtKB-EC"/>
</dbReference>
<feature type="active site" description="Nucleophile" evidence="8">
    <location>
        <position position="86"/>
    </location>
</feature>
<dbReference type="InterPro" id="IPR029062">
    <property type="entry name" value="Class_I_gatase-like"/>
</dbReference>
<dbReference type="Proteomes" id="UP000449846">
    <property type="component" value="Unassembled WGS sequence"/>
</dbReference>
<keyword evidence="4 8" id="KW-0658">Purine biosynthesis</keyword>
<name>A0A844HVI8_9RHOB</name>
<sequence>MKAAVITFPGSNCDRDLAVALTQAGAEVTRVWHKDVALPTGTDLVAVPGGFSFGDYLRCGAIAAHSPIANAIREHGAKGGYVLGICNGFQILTELGLLPGALMRNAGLTFLCREVELKVATAASPFTAGYAKGDSIRVPVAHHDGNYQIDAEGLAALKDQDRIAFTYAPGINGSVEDIAGVLSENRRVLGMMPHPERAAESVHGGTDGARVFASLVQELATV</sequence>
<dbReference type="EC" id="6.3.5.3" evidence="8"/>
<keyword evidence="5 8" id="KW-0378">Hydrolase</keyword>
<dbReference type="PROSITE" id="PS51273">
    <property type="entry name" value="GATASE_TYPE_1"/>
    <property type="match status" value="1"/>
</dbReference>
<dbReference type="UniPathway" id="UPA00074">
    <property type="reaction ID" value="UER00128"/>
</dbReference>
<comment type="catalytic activity">
    <reaction evidence="8">
        <text>L-glutamine + H2O = L-glutamate + NH4(+)</text>
        <dbReference type="Rhea" id="RHEA:15889"/>
        <dbReference type="ChEBI" id="CHEBI:15377"/>
        <dbReference type="ChEBI" id="CHEBI:28938"/>
        <dbReference type="ChEBI" id="CHEBI:29985"/>
        <dbReference type="ChEBI" id="CHEBI:58359"/>
        <dbReference type="EC" id="3.5.1.2"/>
    </reaction>
</comment>
<gene>
    <name evidence="8 9" type="primary">purQ</name>
    <name evidence="9" type="ORF">GL300_24485</name>
</gene>
<comment type="catalytic activity">
    <reaction evidence="8">
        <text>N(2)-formyl-N(1)-(5-phospho-beta-D-ribosyl)glycinamide + L-glutamine + ATP + H2O = 2-formamido-N(1)-(5-O-phospho-beta-D-ribosyl)acetamidine + L-glutamate + ADP + phosphate + H(+)</text>
        <dbReference type="Rhea" id="RHEA:17129"/>
        <dbReference type="ChEBI" id="CHEBI:15377"/>
        <dbReference type="ChEBI" id="CHEBI:15378"/>
        <dbReference type="ChEBI" id="CHEBI:29985"/>
        <dbReference type="ChEBI" id="CHEBI:30616"/>
        <dbReference type="ChEBI" id="CHEBI:43474"/>
        <dbReference type="ChEBI" id="CHEBI:58359"/>
        <dbReference type="ChEBI" id="CHEBI:147286"/>
        <dbReference type="ChEBI" id="CHEBI:147287"/>
        <dbReference type="ChEBI" id="CHEBI:456216"/>
        <dbReference type="EC" id="6.3.5.3"/>
    </reaction>
</comment>
<comment type="caution">
    <text evidence="9">The sequence shown here is derived from an EMBL/GenBank/DDBJ whole genome shotgun (WGS) entry which is preliminary data.</text>
</comment>
<dbReference type="GO" id="GO:0006189">
    <property type="term" value="P:'de novo' IMP biosynthetic process"/>
    <property type="evidence" value="ECO:0007669"/>
    <property type="project" value="UniProtKB-UniRule"/>
</dbReference>
<dbReference type="PANTHER" id="PTHR47552:SF1">
    <property type="entry name" value="PHOSPHORIBOSYLFORMYLGLYCINAMIDINE SYNTHASE SUBUNIT PURQ"/>
    <property type="match status" value="1"/>
</dbReference>
<organism evidence="9 10">
    <name type="scientific">Paracoccus litorisediminis</name>
    <dbReference type="NCBI Taxonomy" id="2006130"/>
    <lineage>
        <taxon>Bacteria</taxon>
        <taxon>Pseudomonadati</taxon>
        <taxon>Pseudomonadota</taxon>
        <taxon>Alphaproteobacteria</taxon>
        <taxon>Rhodobacterales</taxon>
        <taxon>Paracoccaceae</taxon>
        <taxon>Paracoccus</taxon>
    </lineage>
</organism>
<comment type="subcellular location">
    <subcellularLocation>
        <location evidence="8">Cytoplasm</location>
    </subcellularLocation>
</comment>
<keyword evidence="7 8" id="KW-0315">Glutamine amidotransferase</keyword>
<dbReference type="HAMAP" id="MF_00421">
    <property type="entry name" value="PurQ"/>
    <property type="match status" value="1"/>
</dbReference>
<dbReference type="GO" id="GO:0005524">
    <property type="term" value="F:ATP binding"/>
    <property type="evidence" value="ECO:0007669"/>
    <property type="project" value="UniProtKB-KW"/>
</dbReference>
<dbReference type="GO" id="GO:0005737">
    <property type="term" value="C:cytoplasm"/>
    <property type="evidence" value="ECO:0007669"/>
    <property type="project" value="UniProtKB-SubCell"/>
</dbReference>
<evidence type="ECO:0000256" key="8">
    <source>
        <dbReference type="HAMAP-Rule" id="MF_00421"/>
    </source>
</evidence>
<dbReference type="OrthoDB" id="9804441at2"/>
<dbReference type="Pfam" id="PF13507">
    <property type="entry name" value="GATase_5"/>
    <property type="match status" value="1"/>
</dbReference>
<keyword evidence="6 8" id="KW-0067">ATP-binding</keyword>
<dbReference type="SUPFAM" id="SSF52317">
    <property type="entry name" value="Class I glutamine amidotransferase-like"/>
    <property type="match status" value="1"/>
</dbReference>
<dbReference type="PIRSF" id="PIRSF001586">
    <property type="entry name" value="FGAM_synth_I"/>
    <property type="match status" value="1"/>
</dbReference>
<dbReference type="AlphaFoldDB" id="A0A844HVI8"/>
<keyword evidence="2 8" id="KW-0436">Ligase</keyword>
<evidence type="ECO:0000313" key="10">
    <source>
        <dbReference type="Proteomes" id="UP000449846"/>
    </source>
</evidence>
<comment type="subunit">
    <text evidence="8">Part of the FGAM synthase complex composed of 1 PurL, 1 PurQ and 2 PurS subunits.</text>
</comment>
<dbReference type="PANTHER" id="PTHR47552">
    <property type="entry name" value="PHOSPHORIBOSYLFORMYLGLYCINAMIDINE SYNTHASE SUBUNIT PURQ"/>
    <property type="match status" value="1"/>
</dbReference>
<evidence type="ECO:0000256" key="3">
    <source>
        <dbReference type="ARBA" id="ARBA00022741"/>
    </source>
</evidence>
<dbReference type="NCBIfam" id="TIGR01737">
    <property type="entry name" value="FGAM_synth_I"/>
    <property type="match status" value="1"/>
</dbReference>
<evidence type="ECO:0000256" key="4">
    <source>
        <dbReference type="ARBA" id="ARBA00022755"/>
    </source>
</evidence>
<dbReference type="NCBIfam" id="NF002957">
    <property type="entry name" value="PRK03619.1"/>
    <property type="match status" value="1"/>
</dbReference>
<evidence type="ECO:0000256" key="2">
    <source>
        <dbReference type="ARBA" id="ARBA00022598"/>
    </source>
</evidence>
<accession>A0A844HVI8</accession>
<evidence type="ECO:0000256" key="1">
    <source>
        <dbReference type="ARBA" id="ARBA00022490"/>
    </source>
</evidence>
<proteinExistence type="inferred from homology"/>
<keyword evidence="10" id="KW-1185">Reference proteome</keyword>
<keyword evidence="3 8" id="KW-0547">Nucleotide-binding</keyword>
<protein>
    <recommendedName>
        <fullName evidence="8">Phosphoribosylformylglycinamidine synthase subunit PurQ</fullName>
        <shortName evidence="8">FGAM synthase</shortName>
        <ecNumber evidence="8">6.3.5.3</ecNumber>
    </recommendedName>
    <alternativeName>
        <fullName evidence="8">Formylglycinamide ribonucleotide amidotransferase subunit I</fullName>
        <shortName evidence="8">FGAR amidotransferase I</shortName>
        <shortName evidence="8">FGAR-AT I</shortName>
    </alternativeName>
    <alternativeName>
        <fullName evidence="8">Glutaminase PurQ</fullName>
        <ecNumber evidence="8">3.5.1.2</ecNumber>
    </alternativeName>
    <alternativeName>
        <fullName evidence="8">Phosphoribosylformylglycinamidine synthase subunit I</fullName>
    </alternativeName>
</protein>
<feature type="active site" evidence="8">
    <location>
        <position position="196"/>
    </location>
</feature>
<dbReference type="CDD" id="cd01740">
    <property type="entry name" value="GATase1_FGAR_AT"/>
    <property type="match status" value="1"/>
</dbReference>
<evidence type="ECO:0000256" key="7">
    <source>
        <dbReference type="ARBA" id="ARBA00022962"/>
    </source>
</evidence>
<dbReference type="InterPro" id="IPR010075">
    <property type="entry name" value="PRibForGlyAmidine_synth_PurQ"/>
</dbReference>
<dbReference type="GO" id="GO:0004642">
    <property type="term" value="F:phosphoribosylformylglycinamidine synthase activity"/>
    <property type="evidence" value="ECO:0007669"/>
    <property type="project" value="UniProtKB-UniRule"/>
</dbReference>
<dbReference type="Gene3D" id="3.40.50.880">
    <property type="match status" value="1"/>
</dbReference>
<reference evidence="9 10" key="1">
    <citation type="submission" date="2019-11" db="EMBL/GenBank/DDBJ databases">
        <authorList>
            <person name="Dong K."/>
        </authorList>
    </citation>
    <scope>NUCLEOTIDE SEQUENCE [LARGE SCALE GENOMIC DNA]</scope>
    <source>
        <strain evidence="9 10">NBRC 112902</strain>
    </source>
</reference>
<evidence type="ECO:0000313" key="9">
    <source>
        <dbReference type="EMBL" id="MTH62347.1"/>
    </source>
</evidence>
<comment type="pathway">
    <text evidence="8">Purine metabolism; IMP biosynthesis via de novo pathway; 5-amino-1-(5-phospho-D-ribosyl)imidazole from N(2)-formyl-N(1)-(5-phospho-D-ribosyl)glycinamide: step 1/2.</text>
</comment>
<dbReference type="RefSeq" id="WP_155042295.1">
    <property type="nucleotide sequence ID" value="NZ_JBHGCD010000005.1"/>
</dbReference>